<evidence type="ECO:0000313" key="3">
    <source>
        <dbReference type="Proteomes" id="UP001432322"/>
    </source>
</evidence>
<organism evidence="2 3">
    <name type="scientific">Pristionchus fissidentatus</name>
    <dbReference type="NCBI Taxonomy" id="1538716"/>
    <lineage>
        <taxon>Eukaryota</taxon>
        <taxon>Metazoa</taxon>
        <taxon>Ecdysozoa</taxon>
        <taxon>Nematoda</taxon>
        <taxon>Chromadorea</taxon>
        <taxon>Rhabditida</taxon>
        <taxon>Rhabditina</taxon>
        <taxon>Diplogasteromorpha</taxon>
        <taxon>Diplogasteroidea</taxon>
        <taxon>Neodiplogasteridae</taxon>
        <taxon>Pristionchus</taxon>
    </lineage>
</organism>
<feature type="compositionally biased region" description="Polar residues" evidence="1">
    <location>
        <begin position="1"/>
        <end position="16"/>
    </location>
</feature>
<feature type="non-terminal residue" evidence="2">
    <location>
        <position position="1"/>
    </location>
</feature>
<name>A0AAV5WKD9_9BILA</name>
<keyword evidence="3" id="KW-1185">Reference proteome</keyword>
<dbReference type="EMBL" id="BTSY01000005">
    <property type="protein sequence ID" value="GMT30342.1"/>
    <property type="molecule type" value="Genomic_DNA"/>
</dbReference>
<comment type="caution">
    <text evidence="2">The sequence shown here is derived from an EMBL/GenBank/DDBJ whole genome shotgun (WGS) entry which is preliminary data.</text>
</comment>
<gene>
    <name evidence="2" type="ORF">PFISCL1PPCAC_21639</name>
</gene>
<feature type="region of interest" description="Disordered" evidence="1">
    <location>
        <begin position="1"/>
        <end position="30"/>
    </location>
</feature>
<feature type="compositionally biased region" description="Basic and acidic residues" evidence="1">
    <location>
        <begin position="20"/>
        <end position="30"/>
    </location>
</feature>
<evidence type="ECO:0000256" key="1">
    <source>
        <dbReference type="SAM" id="MobiDB-lite"/>
    </source>
</evidence>
<sequence>QAAQALSPPSTNSQASLIVDKTHDTVEERRKRMRSLGIHVEGDNDDRTVYELPVVITKTRSRRRVHKLRWKEGSVDPDVR</sequence>
<dbReference type="Proteomes" id="UP001432322">
    <property type="component" value="Unassembled WGS sequence"/>
</dbReference>
<reference evidence="2" key="1">
    <citation type="submission" date="2023-10" db="EMBL/GenBank/DDBJ databases">
        <title>Genome assembly of Pristionchus species.</title>
        <authorList>
            <person name="Yoshida K."/>
            <person name="Sommer R.J."/>
        </authorList>
    </citation>
    <scope>NUCLEOTIDE SEQUENCE</scope>
    <source>
        <strain evidence="2">RS5133</strain>
    </source>
</reference>
<proteinExistence type="predicted"/>
<accession>A0AAV5WKD9</accession>
<dbReference type="AlphaFoldDB" id="A0AAV5WKD9"/>
<protein>
    <submittedName>
        <fullName evidence="2">Uncharacterized protein</fullName>
    </submittedName>
</protein>
<feature type="non-terminal residue" evidence="2">
    <location>
        <position position="80"/>
    </location>
</feature>
<evidence type="ECO:0000313" key="2">
    <source>
        <dbReference type="EMBL" id="GMT30342.1"/>
    </source>
</evidence>